<dbReference type="PROSITE" id="PS51981">
    <property type="entry name" value="ZF_RZ"/>
    <property type="match status" value="1"/>
</dbReference>
<keyword evidence="2" id="KW-0963">Cytoplasm</keyword>
<keyword evidence="4" id="KW-0677">Repeat</keyword>
<dbReference type="Pfam" id="PF20173">
    <property type="entry name" value="ZnF_RZ-type"/>
    <property type="match status" value="1"/>
</dbReference>
<evidence type="ECO:0000256" key="1">
    <source>
        <dbReference type="ARBA" id="ARBA00004496"/>
    </source>
</evidence>
<dbReference type="AlphaFoldDB" id="A0A3M7QC08"/>
<dbReference type="PANTHER" id="PTHR23425:SF8">
    <property type="entry name" value="NUCLEOPORIN AMO1-LIKE"/>
    <property type="match status" value="1"/>
</dbReference>
<dbReference type="GO" id="GO:0008270">
    <property type="term" value="F:zinc ion binding"/>
    <property type="evidence" value="ECO:0007669"/>
    <property type="project" value="UniProtKB-KW"/>
</dbReference>
<feature type="domain" description="RZ-type" evidence="8">
    <location>
        <begin position="622"/>
        <end position="691"/>
    </location>
</feature>
<dbReference type="EMBL" id="REGN01006590">
    <property type="protein sequence ID" value="RNA08956.1"/>
    <property type="molecule type" value="Genomic_DNA"/>
</dbReference>
<accession>A0A3M7QC08</accession>
<protein>
    <submittedName>
        <fullName evidence="9">NFX1-type zinc finger-containing 1</fullName>
    </submittedName>
</protein>
<proteinExistence type="predicted"/>
<gene>
    <name evidence="9" type="ORF">BpHYR1_046170</name>
</gene>
<evidence type="ECO:0000313" key="10">
    <source>
        <dbReference type="Proteomes" id="UP000276133"/>
    </source>
</evidence>
<sequence length="702" mass="80047">ARHGLFVIGNFEFITESEKRDIWKSVVENVKSNNHFGRSLSLTCGSHPQNDLEAIEPKDFDKRPDGGCLLPCNFRLKCGHVCALKCHGNFDQDHTSYECQKNCDKKMENCDHLCKQKCGKEHQCNKCSALVEKEIVECGHTIKIRCDTEPIKKYCTSICEKILSCGHKCTKKCQLLDCGKCMTKINVRSPCVHKSTVTVNCSDPKWTYLTKCAIPCGEILDCGHKCNGTCGSCLGGLLHQSCVQKCDRILFCGHKCSVPCSKQCEPCKEICQNECYHSKCKQICSEPCADCKEDCKLSCRHSICTRLCHELCDRKPCNEPCGKKLKCKHDCIGLCGEKCPPLCRICHQNQVSEIFFGDEDEPDARFIYLEECSHVVEVSGMDEWINTRYSDENNNSSNSIQLPQCPKCKTPIRKSKRYANVIKTQLKAINEIKLKHFGDKIENKRIFQELKKHLKDYLLTKEDKFMDVFVIENINRVLREDLSFNSLAAIQNTWNIYLRIKKIQKSVQQNGFNDFVDQKEHFKFEIEKIFDSLKTHRNELLMLKEGQKLREINIELDRVANIVELERMTYLALKIPNLPDEALTILSRLEDLLVKNVIRFDKVRDEVKNFLNELAPLLKTELSKEEKSMIVKAIGLSPGHWYKCPNGHVYCIGECGGAMEKTKCPDCNAEIGGFNHQIVTGNQLASEMDGASHPAWPTALLR</sequence>
<keyword evidence="7" id="KW-0391">Immunity</keyword>
<comment type="caution">
    <text evidence="9">The sequence shown here is derived from an EMBL/GenBank/DDBJ whole genome shotgun (WGS) entry which is preliminary data.</text>
</comment>
<dbReference type="GO" id="GO:0005634">
    <property type="term" value="C:nucleus"/>
    <property type="evidence" value="ECO:0007669"/>
    <property type="project" value="InterPro"/>
</dbReference>
<dbReference type="OrthoDB" id="2423195at2759"/>
<keyword evidence="3" id="KW-0479">Metal-binding</keyword>
<reference evidence="9 10" key="1">
    <citation type="journal article" date="2018" name="Sci. Rep.">
        <title>Genomic signatures of local adaptation to the degree of environmental predictability in rotifers.</title>
        <authorList>
            <person name="Franch-Gras L."/>
            <person name="Hahn C."/>
            <person name="Garcia-Roger E.M."/>
            <person name="Carmona M.J."/>
            <person name="Serra M."/>
            <person name="Gomez A."/>
        </authorList>
    </citation>
    <scope>NUCLEOTIDE SEQUENCE [LARGE SCALE GENOMIC DNA]</scope>
    <source>
        <strain evidence="9">HYR1</strain>
    </source>
</reference>
<comment type="subcellular location">
    <subcellularLocation>
        <location evidence="1">Cytoplasm</location>
    </subcellularLocation>
</comment>
<name>A0A3M7QC08_BRAPC</name>
<evidence type="ECO:0000259" key="8">
    <source>
        <dbReference type="PROSITE" id="PS51981"/>
    </source>
</evidence>
<dbReference type="GO" id="GO:0002376">
    <property type="term" value="P:immune system process"/>
    <property type="evidence" value="ECO:0007669"/>
    <property type="project" value="UniProtKB-KW"/>
</dbReference>
<evidence type="ECO:0000256" key="4">
    <source>
        <dbReference type="ARBA" id="ARBA00022737"/>
    </source>
</evidence>
<keyword evidence="10" id="KW-1185">Reference proteome</keyword>
<dbReference type="Proteomes" id="UP000276133">
    <property type="component" value="Unassembled WGS sequence"/>
</dbReference>
<evidence type="ECO:0000256" key="2">
    <source>
        <dbReference type="ARBA" id="ARBA00022490"/>
    </source>
</evidence>
<evidence type="ECO:0000313" key="9">
    <source>
        <dbReference type="EMBL" id="RNA08956.1"/>
    </source>
</evidence>
<dbReference type="SMART" id="SM00438">
    <property type="entry name" value="ZnF_NFX"/>
    <property type="match status" value="3"/>
</dbReference>
<evidence type="ECO:0000256" key="3">
    <source>
        <dbReference type="ARBA" id="ARBA00022723"/>
    </source>
</evidence>
<dbReference type="InterPro" id="IPR000967">
    <property type="entry name" value="Znf_NFX1"/>
</dbReference>
<evidence type="ECO:0000256" key="6">
    <source>
        <dbReference type="ARBA" id="ARBA00022833"/>
    </source>
</evidence>
<feature type="non-terminal residue" evidence="9">
    <location>
        <position position="1"/>
    </location>
</feature>
<keyword evidence="6" id="KW-0862">Zinc</keyword>
<dbReference type="InterPro" id="IPR046439">
    <property type="entry name" value="ZF_RZ_dom"/>
</dbReference>
<organism evidence="9 10">
    <name type="scientific">Brachionus plicatilis</name>
    <name type="common">Marine rotifer</name>
    <name type="synonym">Brachionus muelleri</name>
    <dbReference type="NCBI Taxonomy" id="10195"/>
    <lineage>
        <taxon>Eukaryota</taxon>
        <taxon>Metazoa</taxon>
        <taxon>Spiralia</taxon>
        <taxon>Gnathifera</taxon>
        <taxon>Rotifera</taxon>
        <taxon>Eurotatoria</taxon>
        <taxon>Monogononta</taxon>
        <taxon>Pseudotrocha</taxon>
        <taxon>Ploima</taxon>
        <taxon>Brachionidae</taxon>
        <taxon>Brachionus</taxon>
    </lineage>
</organism>
<dbReference type="GO" id="GO:0005737">
    <property type="term" value="C:cytoplasm"/>
    <property type="evidence" value="ECO:0007669"/>
    <property type="project" value="UniProtKB-SubCell"/>
</dbReference>
<dbReference type="STRING" id="10195.A0A3M7QC08"/>
<keyword evidence="5" id="KW-0863">Zinc-finger</keyword>
<evidence type="ECO:0000256" key="7">
    <source>
        <dbReference type="ARBA" id="ARBA00022859"/>
    </source>
</evidence>
<evidence type="ECO:0000256" key="5">
    <source>
        <dbReference type="ARBA" id="ARBA00022771"/>
    </source>
</evidence>
<dbReference type="PANTHER" id="PTHR23425">
    <property type="entry name" value="NUCLEOPORIN AMO1-LIKE"/>
    <property type="match status" value="1"/>
</dbReference>